<feature type="domain" description="RNA-binding S4" evidence="5">
    <location>
        <begin position="1"/>
        <end position="57"/>
    </location>
</feature>
<evidence type="ECO:0000256" key="3">
    <source>
        <dbReference type="PROSITE-ProRule" id="PRU00182"/>
    </source>
</evidence>
<dbReference type="PROSITE" id="PS50889">
    <property type="entry name" value="S4"/>
    <property type="match status" value="1"/>
</dbReference>
<dbReference type="AlphaFoldDB" id="F5YC64"/>
<dbReference type="InterPro" id="IPR036986">
    <property type="entry name" value="S4_RNA-bd_sf"/>
</dbReference>
<evidence type="ECO:0000256" key="4">
    <source>
        <dbReference type="RuleBase" id="RU003887"/>
    </source>
</evidence>
<dbReference type="Gene3D" id="3.30.70.580">
    <property type="entry name" value="Pseudouridine synthase I, catalytic domain, N-terminal subdomain"/>
    <property type="match status" value="1"/>
</dbReference>
<protein>
    <recommendedName>
        <fullName evidence="4">Pseudouridine synthase</fullName>
        <ecNumber evidence="4">5.4.99.-</ecNumber>
    </recommendedName>
</protein>
<dbReference type="STRING" id="545695.TREAZ_0508"/>
<dbReference type="RefSeq" id="WP_015711443.1">
    <property type="nucleotide sequence ID" value="NC_015577.1"/>
</dbReference>
<dbReference type="Gene3D" id="3.30.70.1560">
    <property type="entry name" value="Alpha-L RNA-binding motif"/>
    <property type="match status" value="1"/>
</dbReference>
<sequence length="239" mass="26915">MQVYLAHAGAASRRAAEKLITEGRVEVNGKKVTAMGEKVGPGDMVTLDGKPLKPESRFHYLVLNKPPEFICASSDPQGRRLALELLPPLEERLYNVGRLDYLSSGLILFTNDGDFAAKVSHPGSEIEKEYVVESSVPIPDRAVDEFGRGLIIEGVLYRALEIEKLDRKSLRVVLVEGKNREIRRVFSHFRLHPEKLQRVRIGPVKLGNLPEGQARTLTIEERKELSTVKDKEVKKEIIW</sequence>
<evidence type="ECO:0000256" key="2">
    <source>
        <dbReference type="ARBA" id="ARBA00023235"/>
    </source>
</evidence>
<keyword evidence="7" id="KW-1185">Reference proteome</keyword>
<dbReference type="InterPro" id="IPR042092">
    <property type="entry name" value="PsdUridine_s_RsuA/RluB/E/F_cat"/>
</dbReference>
<reference evidence="6 7" key="2">
    <citation type="journal article" date="2011" name="ISME J.">
        <title>RNA-seq reveals cooperative metabolic interactions between two termite-gut spirochete species in co-culture.</title>
        <authorList>
            <person name="Rosenthal A.Z."/>
            <person name="Matson E.G."/>
            <person name="Eldar A."/>
            <person name="Leadbetter J.R."/>
        </authorList>
    </citation>
    <scope>NUCLEOTIDE SEQUENCE [LARGE SCALE GENOMIC DNA]</scope>
    <source>
        <strain evidence="7">ATCC BAA-888 / DSM 13862 / ZAS-9</strain>
    </source>
</reference>
<dbReference type="Proteomes" id="UP000009222">
    <property type="component" value="Chromosome"/>
</dbReference>
<dbReference type="eggNOG" id="COG1187">
    <property type="taxonomic scope" value="Bacteria"/>
</dbReference>
<dbReference type="SMART" id="SM00363">
    <property type="entry name" value="S4"/>
    <property type="match status" value="1"/>
</dbReference>
<dbReference type="InParanoid" id="F5YC64"/>
<dbReference type="InterPro" id="IPR050343">
    <property type="entry name" value="RsuA_PseudoU_synthase"/>
</dbReference>
<dbReference type="InterPro" id="IPR000748">
    <property type="entry name" value="PsdUridine_synth_RsuA/RluB/E/F"/>
</dbReference>
<dbReference type="Pfam" id="PF01479">
    <property type="entry name" value="S4"/>
    <property type="match status" value="1"/>
</dbReference>
<dbReference type="FunFam" id="3.10.290.10:FF:000003">
    <property type="entry name" value="Pseudouridine synthase"/>
    <property type="match status" value="1"/>
</dbReference>
<dbReference type="InterPro" id="IPR002942">
    <property type="entry name" value="S4_RNA-bd"/>
</dbReference>
<dbReference type="CDD" id="cd00165">
    <property type="entry name" value="S4"/>
    <property type="match status" value="1"/>
</dbReference>
<dbReference type="EMBL" id="CP001841">
    <property type="protein sequence ID" value="AEF82158.1"/>
    <property type="molecule type" value="Genomic_DNA"/>
</dbReference>
<dbReference type="InterPro" id="IPR006145">
    <property type="entry name" value="PsdUridine_synth_RsuA/RluA"/>
</dbReference>
<dbReference type="NCBIfam" id="TIGR00093">
    <property type="entry name" value="pseudouridine synthase"/>
    <property type="match status" value="1"/>
</dbReference>
<dbReference type="EC" id="5.4.99.-" evidence="4"/>
<comment type="similarity">
    <text evidence="1 4">Belongs to the pseudouridine synthase RsuA family.</text>
</comment>
<organism evidence="6 7">
    <name type="scientific">Leadbettera azotonutricia (strain ATCC BAA-888 / DSM 13862 / ZAS-9)</name>
    <name type="common">Treponema azotonutricium</name>
    <dbReference type="NCBI Taxonomy" id="545695"/>
    <lineage>
        <taxon>Bacteria</taxon>
        <taxon>Pseudomonadati</taxon>
        <taxon>Spirochaetota</taxon>
        <taxon>Spirochaetia</taxon>
        <taxon>Spirochaetales</taxon>
        <taxon>Breznakiellaceae</taxon>
        <taxon>Leadbettera</taxon>
    </lineage>
</organism>
<dbReference type="GO" id="GO:0003723">
    <property type="term" value="F:RNA binding"/>
    <property type="evidence" value="ECO:0007669"/>
    <property type="project" value="UniProtKB-KW"/>
</dbReference>
<dbReference type="PANTHER" id="PTHR47683">
    <property type="entry name" value="PSEUDOURIDINE SYNTHASE FAMILY PROTEIN-RELATED"/>
    <property type="match status" value="1"/>
</dbReference>
<dbReference type="GO" id="GO:0120159">
    <property type="term" value="F:rRNA pseudouridine synthase activity"/>
    <property type="evidence" value="ECO:0007669"/>
    <property type="project" value="UniProtKB-ARBA"/>
</dbReference>
<dbReference type="FunCoup" id="F5YC64">
    <property type="interactions" value="356"/>
</dbReference>
<dbReference type="InterPro" id="IPR020094">
    <property type="entry name" value="TruA/RsuA/RluB/E/F_N"/>
</dbReference>
<dbReference type="SUPFAM" id="SSF55174">
    <property type="entry name" value="Alpha-L RNA-binding motif"/>
    <property type="match status" value="1"/>
</dbReference>
<dbReference type="InterPro" id="IPR020103">
    <property type="entry name" value="PsdUridine_synth_cat_dom_sf"/>
</dbReference>
<dbReference type="HOGENOM" id="CLU_024979_1_2_12"/>
<accession>F5YC64</accession>
<keyword evidence="3" id="KW-0694">RNA-binding</keyword>
<dbReference type="SUPFAM" id="SSF55120">
    <property type="entry name" value="Pseudouridine synthase"/>
    <property type="match status" value="1"/>
</dbReference>
<dbReference type="PROSITE" id="PS01149">
    <property type="entry name" value="PSI_RSU"/>
    <property type="match status" value="1"/>
</dbReference>
<evidence type="ECO:0000313" key="6">
    <source>
        <dbReference type="EMBL" id="AEF82158.1"/>
    </source>
</evidence>
<keyword evidence="2 4" id="KW-0413">Isomerase</keyword>
<proteinExistence type="inferred from homology"/>
<dbReference type="KEGG" id="taz:TREAZ_0508"/>
<name>F5YC64_LEAAZ</name>
<dbReference type="GO" id="GO:0000455">
    <property type="term" value="P:enzyme-directed rRNA pseudouridine synthesis"/>
    <property type="evidence" value="ECO:0007669"/>
    <property type="project" value="UniProtKB-ARBA"/>
</dbReference>
<evidence type="ECO:0000259" key="5">
    <source>
        <dbReference type="SMART" id="SM00363"/>
    </source>
</evidence>
<evidence type="ECO:0000256" key="1">
    <source>
        <dbReference type="ARBA" id="ARBA00008348"/>
    </source>
</evidence>
<dbReference type="PANTHER" id="PTHR47683:SF2">
    <property type="entry name" value="RNA-BINDING S4 DOMAIN-CONTAINING PROTEIN"/>
    <property type="match status" value="1"/>
</dbReference>
<dbReference type="InterPro" id="IPR018496">
    <property type="entry name" value="PsdUridine_synth_RsuA/RluB_CS"/>
</dbReference>
<gene>
    <name evidence="6" type="ordered locus">TREAZ_0508</name>
</gene>
<dbReference type="Pfam" id="PF00849">
    <property type="entry name" value="PseudoU_synth_2"/>
    <property type="match status" value="1"/>
</dbReference>
<dbReference type="Gene3D" id="3.10.290.10">
    <property type="entry name" value="RNA-binding S4 domain"/>
    <property type="match status" value="1"/>
</dbReference>
<evidence type="ECO:0000313" key="7">
    <source>
        <dbReference type="Proteomes" id="UP000009222"/>
    </source>
</evidence>
<reference evidence="7" key="1">
    <citation type="submission" date="2009-12" db="EMBL/GenBank/DDBJ databases">
        <title>Complete sequence of Treponema azotonutricium strain ZAS-9.</title>
        <authorList>
            <person name="Tetu S.G."/>
            <person name="Matson E."/>
            <person name="Ren Q."/>
            <person name="Seshadri R."/>
            <person name="Elbourne L."/>
            <person name="Hassan K.A."/>
            <person name="Durkin A."/>
            <person name="Radune D."/>
            <person name="Mohamoud Y."/>
            <person name="Shay R."/>
            <person name="Jin S."/>
            <person name="Zhang X."/>
            <person name="Lucey K."/>
            <person name="Ballor N.R."/>
            <person name="Ottesen E."/>
            <person name="Rosenthal R."/>
            <person name="Allen A."/>
            <person name="Leadbetter J.R."/>
            <person name="Paulsen I.T."/>
        </authorList>
    </citation>
    <scope>NUCLEOTIDE SEQUENCE [LARGE SCALE GENOMIC DNA]</scope>
    <source>
        <strain evidence="7">ATCC BAA-888 / DSM 13862 / ZAS-9</strain>
    </source>
</reference>